<dbReference type="Proteomes" id="UP000243528">
    <property type="component" value="Unassembled WGS sequence"/>
</dbReference>
<dbReference type="AlphaFoldDB" id="A0A2P8DWG0"/>
<name>A0A2P8DWG0_9ACTN</name>
<dbReference type="EMBL" id="PYGE01000013">
    <property type="protein sequence ID" value="PSL01524.1"/>
    <property type="molecule type" value="Genomic_DNA"/>
</dbReference>
<comment type="caution">
    <text evidence="1">The sequence shown here is derived from an EMBL/GenBank/DDBJ whole genome shotgun (WGS) entry which is preliminary data.</text>
</comment>
<sequence length="48" mass="5242">MVQSLIIFGVGLLIGARFDGGVPGVLVVLPPRPCWLATRAFRLYQRST</sequence>
<protein>
    <submittedName>
        <fullName evidence="1">Uncharacterized protein</fullName>
    </submittedName>
</protein>
<gene>
    <name evidence="1" type="ORF">CLV30_11312</name>
</gene>
<organism evidence="1 2">
    <name type="scientific">Haloactinopolyspora alba</name>
    <dbReference type="NCBI Taxonomy" id="648780"/>
    <lineage>
        <taxon>Bacteria</taxon>
        <taxon>Bacillati</taxon>
        <taxon>Actinomycetota</taxon>
        <taxon>Actinomycetes</taxon>
        <taxon>Jiangellales</taxon>
        <taxon>Jiangellaceae</taxon>
        <taxon>Haloactinopolyspora</taxon>
    </lineage>
</organism>
<keyword evidence="2" id="KW-1185">Reference proteome</keyword>
<evidence type="ECO:0000313" key="1">
    <source>
        <dbReference type="EMBL" id="PSL01524.1"/>
    </source>
</evidence>
<reference evidence="1 2" key="1">
    <citation type="submission" date="2018-03" db="EMBL/GenBank/DDBJ databases">
        <title>Genomic Encyclopedia of Archaeal and Bacterial Type Strains, Phase II (KMG-II): from individual species to whole genera.</title>
        <authorList>
            <person name="Goeker M."/>
        </authorList>
    </citation>
    <scope>NUCLEOTIDE SEQUENCE [LARGE SCALE GENOMIC DNA]</scope>
    <source>
        <strain evidence="1 2">DSM 45211</strain>
    </source>
</reference>
<accession>A0A2P8DWG0</accession>
<evidence type="ECO:0000313" key="2">
    <source>
        <dbReference type="Proteomes" id="UP000243528"/>
    </source>
</evidence>
<proteinExistence type="predicted"/>